<dbReference type="InterPro" id="IPR029016">
    <property type="entry name" value="GAF-like_dom_sf"/>
</dbReference>
<proteinExistence type="predicted"/>
<reference evidence="3 4" key="1">
    <citation type="submission" date="2024-03" db="EMBL/GenBank/DDBJ databases">
        <title>Draft genome sequence of Klenkia terrae.</title>
        <authorList>
            <person name="Duangmal K."/>
            <person name="Chantavorakit T."/>
        </authorList>
    </citation>
    <scope>NUCLEOTIDE SEQUENCE [LARGE SCALE GENOMIC DNA]</scope>
    <source>
        <strain evidence="3 4">JCM 17786</strain>
    </source>
</reference>
<protein>
    <submittedName>
        <fullName evidence="3">ANTAR domain-containing protein</fullName>
    </submittedName>
</protein>
<gene>
    <name evidence="3" type="ORF">UXQ13_13650</name>
</gene>
<evidence type="ECO:0000256" key="1">
    <source>
        <dbReference type="ARBA" id="ARBA00023015"/>
    </source>
</evidence>
<dbReference type="SUPFAM" id="SSF55781">
    <property type="entry name" value="GAF domain-like"/>
    <property type="match status" value="1"/>
</dbReference>
<keyword evidence="1" id="KW-0805">Transcription regulation</keyword>
<organism evidence="3 4">
    <name type="scientific">Klenkia terrae</name>
    <dbReference type="NCBI Taxonomy" id="1052259"/>
    <lineage>
        <taxon>Bacteria</taxon>
        <taxon>Bacillati</taxon>
        <taxon>Actinomycetota</taxon>
        <taxon>Actinomycetes</taxon>
        <taxon>Geodermatophilales</taxon>
        <taxon>Geodermatophilaceae</taxon>
        <taxon>Klenkia</taxon>
    </lineage>
</organism>
<evidence type="ECO:0000256" key="2">
    <source>
        <dbReference type="ARBA" id="ARBA00023163"/>
    </source>
</evidence>
<dbReference type="Gene3D" id="3.30.450.40">
    <property type="match status" value="1"/>
</dbReference>
<keyword evidence="4" id="KW-1185">Reference proteome</keyword>
<dbReference type="Gene3D" id="1.10.10.10">
    <property type="entry name" value="Winged helix-like DNA-binding domain superfamily/Winged helix DNA-binding domain"/>
    <property type="match status" value="1"/>
</dbReference>
<dbReference type="EMBL" id="JBAPLV010000014">
    <property type="protein sequence ID" value="MEI4279510.1"/>
    <property type="molecule type" value="Genomic_DNA"/>
</dbReference>
<keyword evidence="2" id="KW-0804">Transcription</keyword>
<accession>A0ABU8EA60</accession>
<dbReference type="InterPro" id="IPR036388">
    <property type="entry name" value="WH-like_DNA-bd_sf"/>
</dbReference>
<evidence type="ECO:0000313" key="3">
    <source>
        <dbReference type="EMBL" id="MEI4279510.1"/>
    </source>
</evidence>
<dbReference type="Proteomes" id="UP001373496">
    <property type="component" value="Unassembled WGS sequence"/>
</dbReference>
<name>A0ABU8EA60_9ACTN</name>
<comment type="caution">
    <text evidence="3">The sequence shown here is derived from an EMBL/GenBank/DDBJ whole genome shotgun (WGS) entry which is preliminary data.</text>
</comment>
<sequence length="239" mass="24962">MLDTFRAAMAASAGGLPAAELVPQRLAEAAAQVLPVAGVGLSLYFATGRRLPLGASDPVAASAERLQFTVGEGPCLSAHAEQRALVADEAELAERWPVFTAELVARTPVRGVIALPLEDGLAEVGVLDLYVVPPHRVGELSVSDALVVTREVTRVFQEANGPGRPGGPAWLDSPAAQRRSLVWQAMGFVNVSLRVDSPEALALLRAYAYGRGTDVDDVAAAVLDRSLPVDALLAEADAP</sequence>
<dbReference type="RefSeq" id="WP_225233563.1">
    <property type="nucleotide sequence ID" value="NZ_JBAPLV010000014.1"/>
</dbReference>
<evidence type="ECO:0000313" key="4">
    <source>
        <dbReference type="Proteomes" id="UP001373496"/>
    </source>
</evidence>